<evidence type="ECO:0000313" key="10">
    <source>
        <dbReference type="EMBL" id="SCW22407.1"/>
    </source>
</evidence>
<dbReference type="GO" id="GO:0009507">
    <property type="term" value="C:chloroplast"/>
    <property type="evidence" value="ECO:0007669"/>
    <property type="project" value="UniProtKB-SubCell"/>
</dbReference>
<dbReference type="InterPro" id="IPR002136">
    <property type="entry name" value="Ribosomal_uL4"/>
</dbReference>
<comment type="similarity">
    <text evidence="2 8">Belongs to the universal ribosomal protein uL4 family.</text>
</comment>
<dbReference type="GO" id="GO:1990904">
    <property type="term" value="C:ribonucleoprotein complex"/>
    <property type="evidence" value="ECO:0007669"/>
    <property type="project" value="UniProtKB-KW"/>
</dbReference>
<dbReference type="Gene3D" id="3.40.1370.10">
    <property type="match status" value="1"/>
</dbReference>
<dbReference type="GO" id="GO:0005840">
    <property type="term" value="C:ribosome"/>
    <property type="evidence" value="ECO:0007669"/>
    <property type="project" value="UniProtKB-KW"/>
</dbReference>
<dbReference type="Pfam" id="PF00573">
    <property type="entry name" value="Ribosomal_L4"/>
    <property type="match status" value="1"/>
</dbReference>
<evidence type="ECO:0000256" key="3">
    <source>
        <dbReference type="ARBA" id="ARBA00022730"/>
    </source>
</evidence>
<dbReference type="RefSeq" id="YP_009314153.1">
    <property type="nucleotide sequence ID" value="NC_031660.1"/>
</dbReference>
<dbReference type="PANTHER" id="PTHR10746">
    <property type="entry name" value="50S RIBOSOMAL PROTEIN L4"/>
    <property type="match status" value="1"/>
</dbReference>
<protein>
    <recommendedName>
        <fullName evidence="7 8">Large ribosomal subunit protein uL4c</fullName>
    </recommendedName>
</protein>
<keyword evidence="5 8" id="KW-0689">Ribosomal protein</keyword>
<dbReference type="EMBL" id="LT622868">
    <property type="protein sequence ID" value="SCW22407.1"/>
    <property type="molecule type" value="Genomic_DNA"/>
</dbReference>
<feature type="compositionally biased region" description="Basic residues" evidence="9">
    <location>
        <begin position="64"/>
        <end position="75"/>
    </location>
</feature>
<dbReference type="InterPro" id="IPR023574">
    <property type="entry name" value="Ribosomal_uL4_dom_sf"/>
</dbReference>
<evidence type="ECO:0000256" key="2">
    <source>
        <dbReference type="ARBA" id="ARBA00010528"/>
    </source>
</evidence>
<organism evidence="10">
    <name type="scientific">Izziella formosana</name>
    <dbReference type="NCBI Taxonomy" id="1653389"/>
    <lineage>
        <taxon>Eukaryota</taxon>
        <taxon>Rhodophyta</taxon>
        <taxon>Florideophyceae</taxon>
        <taxon>Nemaliophycidae</taxon>
        <taxon>Nemaliales</taxon>
        <taxon>Liagoraceae</taxon>
        <taxon>Izziella</taxon>
    </lineage>
</organism>
<proteinExistence type="inferred from homology"/>
<keyword evidence="10" id="KW-0150">Chloroplast</keyword>
<evidence type="ECO:0000256" key="7">
    <source>
        <dbReference type="ARBA" id="ARBA00035208"/>
    </source>
</evidence>
<comment type="subunit">
    <text evidence="8">Part of the 50S ribosomal subunit.</text>
</comment>
<dbReference type="SUPFAM" id="SSF52166">
    <property type="entry name" value="Ribosomal protein L4"/>
    <property type="match status" value="1"/>
</dbReference>
<keyword evidence="4 8" id="KW-0694">RNA-binding</keyword>
<dbReference type="AlphaFoldDB" id="A0A1G4NUT9"/>
<comment type="function">
    <text evidence="1 8">Probably binds the 23S rRNA.</text>
</comment>
<sequence>MSTKKNISYTVYRDNNKTDESTNFHINVSAEHPGYIVHRGLVKQLEEKRQGTASTKTRKEVRGGGKKPWKQKGTGKARAGSIRSPLWRGGGVIFGPKPKDYQVKLNGKEKQLALRNLLYDKQGVTILIDEQELSFNESKTQQIVNKLIALQIPKKQKILIVVSHKPKHLYLSTRNLTNIELIQANHLNIKSMLCAEHIIMTKESLKIIQEVYNAET</sequence>
<accession>A0A1G4NUT9</accession>
<evidence type="ECO:0000256" key="5">
    <source>
        <dbReference type="ARBA" id="ARBA00022980"/>
    </source>
</evidence>
<dbReference type="GeneID" id="30000626"/>
<geneLocation type="chloroplast" evidence="10"/>
<dbReference type="NCBIfam" id="TIGR03953">
    <property type="entry name" value="rplD_bact"/>
    <property type="match status" value="1"/>
</dbReference>
<dbReference type="InterPro" id="IPR013005">
    <property type="entry name" value="Ribosomal_uL4-like"/>
</dbReference>
<comment type="subcellular location">
    <subcellularLocation>
        <location evidence="8">Plastid</location>
        <location evidence="8">Chloroplast</location>
    </subcellularLocation>
</comment>
<dbReference type="HAMAP" id="MF_01328_B">
    <property type="entry name" value="Ribosomal_uL4_B"/>
    <property type="match status" value="1"/>
</dbReference>
<evidence type="ECO:0000256" key="9">
    <source>
        <dbReference type="SAM" id="MobiDB-lite"/>
    </source>
</evidence>
<reference evidence="10" key="1">
    <citation type="submission" date="2016-10" db="EMBL/GenBank/DDBJ databases">
        <title>Chloroplast genomes as a tool to resolve red algal phylogenies: a case study in the Nemaliales.</title>
        <authorList>
            <person name="Costa J.F."/>
            <person name="Lin S.M."/>
            <person name="Macaya E.C."/>
            <person name="Fernandez-Garcia C."/>
            <person name="Verbruggen H."/>
        </authorList>
    </citation>
    <scope>NUCLEOTIDE SEQUENCE</scope>
    <source>
        <strain evidence="10">J.0158</strain>
    </source>
</reference>
<reference evidence="10" key="2">
    <citation type="submission" date="2016-10" db="EMBL/GenBank/DDBJ databases">
        <authorList>
            <person name="de Groot N.N."/>
        </authorList>
    </citation>
    <scope>NUCLEOTIDE SEQUENCE</scope>
    <source>
        <strain evidence="10">J.0158</strain>
    </source>
</reference>
<feature type="region of interest" description="Disordered" evidence="9">
    <location>
        <begin position="46"/>
        <end position="81"/>
    </location>
</feature>
<keyword evidence="6 8" id="KW-0687">Ribonucleoprotein</keyword>
<evidence type="ECO:0000256" key="6">
    <source>
        <dbReference type="ARBA" id="ARBA00023274"/>
    </source>
</evidence>
<dbReference type="PANTHER" id="PTHR10746:SF17">
    <property type="entry name" value="LARGE RIBOSOMAL SUBUNIT PROTEIN UL4C"/>
    <property type="match status" value="1"/>
</dbReference>
<name>A0A1G4NUT9_9FLOR</name>
<dbReference type="GO" id="GO:0003735">
    <property type="term" value="F:structural constituent of ribosome"/>
    <property type="evidence" value="ECO:0007669"/>
    <property type="project" value="InterPro"/>
</dbReference>
<keyword evidence="10" id="KW-0934">Plastid</keyword>
<dbReference type="GO" id="GO:0006412">
    <property type="term" value="P:translation"/>
    <property type="evidence" value="ECO:0007669"/>
    <property type="project" value="UniProtKB-UniRule"/>
</dbReference>
<evidence type="ECO:0000256" key="4">
    <source>
        <dbReference type="ARBA" id="ARBA00022884"/>
    </source>
</evidence>
<dbReference type="GO" id="GO:0019843">
    <property type="term" value="F:rRNA binding"/>
    <property type="evidence" value="ECO:0007669"/>
    <property type="project" value="UniProtKB-UniRule"/>
</dbReference>
<keyword evidence="3 8" id="KW-0699">rRNA-binding</keyword>
<gene>
    <name evidence="8 10" type="primary">rpl4</name>
    <name evidence="10" type="ORF">J0158_162</name>
</gene>
<evidence type="ECO:0000256" key="8">
    <source>
        <dbReference type="HAMAP-Rule" id="MF_01328"/>
    </source>
</evidence>
<evidence type="ECO:0000256" key="1">
    <source>
        <dbReference type="ARBA" id="ARBA00004083"/>
    </source>
</evidence>